<feature type="compositionally biased region" description="Polar residues" evidence="1">
    <location>
        <begin position="24"/>
        <end position="35"/>
    </location>
</feature>
<feature type="region of interest" description="Disordered" evidence="1">
    <location>
        <begin position="1"/>
        <end position="35"/>
    </location>
</feature>
<organism evidence="2 3">
    <name type="scientific">Thalictrum thalictroides</name>
    <name type="common">Rue-anemone</name>
    <name type="synonym">Anemone thalictroides</name>
    <dbReference type="NCBI Taxonomy" id="46969"/>
    <lineage>
        <taxon>Eukaryota</taxon>
        <taxon>Viridiplantae</taxon>
        <taxon>Streptophyta</taxon>
        <taxon>Embryophyta</taxon>
        <taxon>Tracheophyta</taxon>
        <taxon>Spermatophyta</taxon>
        <taxon>Magnoliopsida</taxon>
        <taxon>Ranunculales</taxon>
        <taxon>Ranunculaceae</taxon>
        <taxon>Thalictroideae</taxon>
        <taxon>Thalictrum</taxon>
    </lineage>
</organism>
<keyword evidence="3" id="KW-1185">Reference proteome</keyword>
<dbReference type="Proteomes" id="UP000554482">
    <property type="component" value="Unassembled WGS sequence"/>
</dbReference>
<evidence type="ECO:0000256" key="1">
    <source>
        <dbReference type="SAM" id="MobiDB-lite"/>
    </source>
</evidence>
<proteinExistence type="predicted"/>
<gene>
    <name evidence="2" type="ORF">FRX31_009778</name>
</gene>
<dbReference type="EMBL" id="JABWDY010010503">
    <property type="protein sequence ID" value="KAF5200633.1"/>
    <property type="molecule type" value="Genomic_DNA"/>
</dbReference>
<comment type="caution">
    <text evidence="2">The sequence shown here is derived from an EMBL/GenBank/DDBJ whole genome shotgun (WGS) entry which is preliminary data.</text>
</comment>
<name>A0A7J6WUB6_THATH</name>
<reference evidence="2 3" key="1">
    <citation type="submission" date="2020-06" db="EMBL/GenBank/DDBJ databases">
        <title>Transcriptomic and genomic resources for Thalictrum thalictroides and T. hernandezii: Facilitating candidate gene discovery in an emerging model plant lineage.</title>
        <authorList>
            <person name="Arias T."/>
            <person name="Riano-Pachon D.M."/>
            <person name="Di Stilio V.S."/>
        </authorList>
    </citation>
    <scope>NUCLEOTIDE SEQUENCE [LARGE SCALE GENOMIC DNA]</scope>
    <source>
        <strain evidence="3">cv. WT478/WT964</strain>
        <tissue evidence="2">Leaves</tissue>
    </source>
</reference>
<feature type="non-terminal residue" evidence="2">
    <location>
        <position position="77"/>
    </location>
</feature>
<evidence type="ECO:0000313" key="2">
    <source>
        <dbReference type="EMBL" id="KAF5200633.1"/>
    </source>
</evidence>
<protein>
    <submittedName>
        <fullName evidence="2">Uncharacterized protein</fullName>
    </submittedName>
</protein>
<accession>A0A7J6WUB6</accession>
<evidence type="ECO:0000313" key="3">
    <source>
        <dbReference type="Proteomes" id="UP000554482"/>
    </source>
</evidence>
<sequence length="77" mass="7813">MGSCCSSDRRSAKSHSRYEVSAGGRSTTTVAKTANNGAVKSNVNSINKGVTSCTSTRSSDSSSTNILAMSTLAAAYA</sequence>
<dbReference type="AlphaFoldDB" id="A0A7J6WUB6"/>